<dbReference type="PANTHER" id="PTHR37487">
    <property type="entry name" value="CHROMOSOME 1, WHOLE GENOME SHOTGUN SEQUENCE"/>
    <property type="match status" value="1"/>
</dbReference>
<evidence type="ECO:0000256" key="2">
    <source>
        <dbReference type="SAM" id="SignalP"/>
    </source>
</evidence>
<feature type="compositionally biased region" description="Low complexity" evidence="1">
    <location>
        <begin position="125"/>
        <end position="155"/>
    </location>
</feature>
<dbReference type="PANTHER" id="PTHR37487:SF2">
    <property type="entry name" value="EXPRESSED PROTEIN"/>
    <property type="match status" value="1"/>
</dbReference>
<evidence type="ECO:0000256" key="1">
    <source>
        <dbReference type="SAM" id="MobiDB-lite"/>
    </source>
</evidence>
<dbReference type="EMBL" id="KN837112">
    <property type="protein sequence ID" value="KIJ45337.1"/>
    <property type="molecule type" value="Genomic_DNA"/>
</dbReference>
<feature type="signal peptide" evidence="2">
    <location>
        <begin position="1"/>
        <end position="20"/>
    </location>
</feature>
<sequence>MKVWFTFAALAVAFTAYAQGQHAPLMINTPINVQQCSSTFLSVSGGIPPYEINVNPPDPIAGGTFPDFTIVDNLSGTTFNWIVDLPGGTSCTLSVRDATGAINFSGAVNVLNSNNSGCLNGGLSSSISTTSQSTSTQGSPNTSSSSPTQAGSSTSLPSSPTQGGSNTSSSSHAVTTNNGSETSTGTTNTSLPTTSATQTSDKSTSTTTIESTSVGSVAKETSSRSPEPSGTSMSMTSKSNSVHLASIFSEGVGKRF</sequence>
<feature type="compositionally biased region" description="Low complexity" evidence="1">
    <location>
        <begin position="175"/>
        <end position="216"/>
    </location>
</feature>
<accession>A0A0C9VS85</accession>
<organism evidence="3 4">
    <name type="scientific">Sphaerobolus stellatus (strain SS14)</name>
    <dbReference type="NCBI Taxonomy" id="990650"/>
    <lineage>
        <taxon>Eukaryota</taxon>
        <taxon>Fungi</taxon>
        <taxon>Dikarya</taxon>
        <taxon>Basidiomycota</taxon>
        <taxon>Agaricomycotina</taxon>
        <taxon>Agaricomycetes</taxon>
        <taxon>Phallomycetidae</taxon>
        <taxon>Geastrales</taxon>
        <taxon>Sphaerobolaceae</taxon>
        <taxon>Sphaerobolus</taxon>
    </lineage>
</organism>
<feature type="compositionally biased region" description="Polar residues" evidence="1">
    <location>
        <begin position="219"/>
        <end position="240"/>
    </location>
</feature>
<evidence type="ECO:0000313" key="3">
    <source>
        <dbReference type="EMBL" id="KIJ45337.1"/>
    </source>
</evidence>
<reference evidence="3 4" key="1">
    <citation type="submission" date="2014-06" db="EMBL/GenBank/DDBJ databases">
        <title>Evolutionary Origins and Diversification of the Mycorrhizal Mutualists.</title>
        <authorList>
            <consortium name="DOE Joint Genome Institute"/>
            <consortium name="Mycorrhizal Genomics Consortium"/>
            <person name="Kohler A."/>
            <person name="Kuo A."/>
            <person name="Nagy L.G."/>
            <person name="Floudas D."/>
            <person name="Copeland A."/>
            <person name="Barry K.W."/>
            <person name="Cichocki N."/>
            <person name="Veneault-Fourrey C."/>
            <person name="LaButti K."/>
            <person name="Lindquist E.A."/>
            <person name="Lipzen A."/>
            <person name="Lundell T."/>
            <person name="Morin E."/>
            <person name="Murat C."/>
            <person name="Riley R."/>
            <person name="Ohm R."/>
            <person name="Sun H."/>
            <person name="Tunlid A."/>
            <person name="Henrissat B."/>
            <person name="Grigoriev I.V."/>
            <person name="Hibbett D.S."/>
            <person name="Martin F."/>
        </authorList>
    </citation>
    <scope>NUCLEOTIDE SEQUENCE [LARGE SCALE GENOMIC DNA]</scope>
    <source>
        <strain evidence="3 4">SS14</strain>
    </source>
</reference>
<name>A0A0C9VS85_SPHS4</name>
<dbReference type="AlphaFoldDB" id="A0A0C9VS85"/>
<feature type="region of interest" description="Disordered" evidence="1">
    <location>
        <begin position="125"/>
        <end position="240"/>
    </location>
</feature>
<dbReference type="Proteomes" id="UP000054279">
    <property type="component" value="Unassembled WGS sequence"/>
</dbReference>
<dbReference type="OrthoDB" id="3362246at2759"/>
<evidence type="ECO:0000313" key="4">
    <source>
        <dbReference type="Proteomes" id="UP000054279"/>
    </source>
</evidence>
<evidence type="ECO:0008006" key="5">
    <source>
        <dbReference type="Google" id="ProtNLM"/>
    </source>
</evidence>
<feature type="compositionally biased region" description="Polar residues" evidence="1">
    <location>
        <begin position="156"/>
        <end position="174"/>
    </location>
</feature>
<keyword evidence="4" id="KW-1185">Reference proteome</keyword>
<gene>
    <name evidence="3" type="ORF">M422DRAFT_251109</name>
</gene>
<proteinExistence type="predicted"/>
<keyword evidence="2" id="KW-0732">Signal</keyword>
<feature type="chain" id="PRO_5002204934" description="Ubiquitin 3 binding protein But2 C-terminal domain-containing protein" evidence="2">
    <location>
        <begin position="21"/>
        <end position="256"/>
    </location>
</feature>
<dbReference type="HOGENOM" id="CLU_1086530_0_0_1"/>
<protein>
    <recommendedName>
        <fullName evidence="5">Ubiquitin 3 binding protein But2 C-terminal domain-containing protein</fullName>
    </recommendedName>
</protein>